<organism evidence="2 3">
    <name type="scientific">Stylosanthes scabra</name>
    <dbReference type="NCBI Taxonomy" id="79078"/>
    <lineage>
        <taxon>Eukaryota</taxon>
        <taxon>Viridiplantae</taxon>
        <taxon>Streptophyta</taxon>
        <taxon>Embryophyta</taxon>
        <taxon>Tracheophyta</taxon>
        <taxon>Spermatophyta</taxon>
        <taxon>Magnoliopsida</taxon>
        <taxon>eudicotyledons</taxon>
        <taxon>Gunneridae</taxon>
        <taxon>Pentapetalae</taxon>
        <taxon>rosids</taxon>
        <taxon>fabids</taxon>
        <taxon>Fabales</taxon>
        <taxon>Fabaceae</taxon>
        <taxon>Papilionoideae</taxon>
        <taxon>50 kb inversion clade</taxon>
        <taxon>dalbergioids sensu lato</taxon>
        <taxon>Dalbergieae</taxon>
        <taxon>Pterocarpus clade</taxon>
        <taxon>Stylosanthes</taxon>
    </lineage>
</organism>
<accession>A0ABU6QE92</accession>
<keyword evidence="3" id="KW-1185">Reference proteome</keyword>
<proteinExistence type="predicted"/>
<dbReference type="Proteomes" id="UP001341840">
    <property type="component" value="Unassembled WGS sequence"/>
</dbReference>
<dbReference type="EMBL" id="JASCZI010000164">
    <property type="protein sequence ID" value="MED6109564.1"/>
    <property type="molecule type" value="Genomic_DNA"/>
</dbReference>
<protein>
    <recommendedName>
        <fullName evidence="1">Transposase MuDR plant domain-containing protein</fullName>
    </recommendedName>
</protein>
<evidence type="ECO:0000313" key="3">
    <source>
        <dbReference type="Proteomes" id="UP001341840"/>
    </source>
</evidence>
<feature type="domain" description="Transposase MuDR plant" evidence="1">
    <location>
        <begin position="52"/>
        <end position="97"/>
    </location>
</feature>
<evidence type="ECO:0000259" key="1">
    <source>
        <dbReference type="Pfam" id="PF03108"/>
    </source>
</evidence>
<sequence>ADVAGHVQALVACPPSYHAPPSSLFSDINWEALEGASEFPEIRNDAGWNPDTELRVGLKWQTKEQLNRVLRDYSIRRHQTFKVVQSDPLRLVVKCPAAFPTASIFISGVLSLSDTTTSYRSSW</sequence>
<dbReference type="InterPro" id="IPR004332">
    <property type="entry name" value="Transposase_MuDR"/>
</dbReference>
<evidence type="ECO:0000313" key="2">
    <source>
        <dbReference type="EMBL" id="MED6109564.1"/>
    </source>
</evidence>
<dbReference type="Pfam" id="PF03108">
    <property type="entry name" value="DBD_Tnp_Mut"/>
    <property type="match status" value="1"/>
</dbReference>
<gene>
    <name evidence="2" type="ORF">PIB30_034874</name>
</gene>
<reference evidence="2 3" key="1">
    <citation type="journal article" date="2023" name="Plants (Basel)">
        <title>Bridging the Gap: Combining Genomics and Transcriptomics Approaches to Understand Stylosanthes scabra, an Orphan Legume from the Brazilian Caatinga.</title>
        <authorList>
            <person name="Ferreira-Neto J.R.C."/>
            <person name="da Silva M.D."/>
            <person name="Binneck E."/>
            <person name="de Melo N.F."/>
            <person name="da Silva R.H."/>
            <person name="de Melo A.L.T.M."/>
            <person name="Pandolfi V."/>
            <person name="Bustamante F.O."/>
            <person name="Brasileiro-Vidal A.C."/>
            <person name="Benko-Iseppon A.M."/>
        </authorList>
    </citation>
    <scope>NUCLEOTIDE SEQUENCE [LARGE SCALE GENOMIC DNA]</scope>
    <source>
        <tissue evidence="2">Leaves</tissue>
    </source>
</reference>
<feature type="non-terminal residue" evidence="2">
    <location>
        <position position="1"/>
    </location>
</feature>
<comment type="caution">
    <text evidence="2">The sequence shown here is derived from an EMBL/GenBank/DDBJ whole genome shotgun (WGS) entry which is preliminary data.</text>
</comment>
<name>A0ABU6QE92_9FABA</name>